<gene>
    <name evidence="2" type="ORF">ACFO5Q_00785</name>
</gene>
<evidence type="ECO:0000259" key="1">
    <source>
        <dbReference type="Pfam" id="PF00497"/>
    </source>
</evidence>
<dbReference type="Pfam" id="PF00497">
    <property type="entry name" value="SBP_bac_3"/>
    <property type="match status" value="1"/>
</dbReference>
<dbReference type="EMBL" id="JBHSCR010000001">
    <property type="protein sequence ID" value="MFC4346378.1"/>
    <property type="molecule type" value="Genomic_DNA"/>
</dbReference>
<reference evidence="3" key="1">
    <citation type="journal article" date="2019" name="Int. J. Syst. Evol. Microbiol.">
        <title>The Global Catalogue of Microorganisms (GCM) 10K type strain sequencing project: providing services to taxonomists for standard genome sequencing and annotation.</title>
        <authorList>
            <consortium name="The Broad Institute Genomics Platform"/>
            <consortium name="The Broad Institute Genome Sequencing Center for Infectious Disease"/>
            <person name="Wu L."/>
            <person name="Ma J."/>
        </authorList>
    </citation>
    <scope>NUCLEOTIDE SEQUENCE [LARGE SCALE GENOMIC DNA]</scope>
    <source>
        <strain evidence="3">CGMCC 1.15304</strain>
    </source>
</reference>
<dbReference type="SUPFAM" id="SSF53850">
    <property type="entry name" value="Periplasmic binding protein-like II"/>
    <property type="match status" value="1"/>
</dbReference>
<name>A0ABV8U7C0_9PROT</name>
<dbReference type="PANTHER" id="PTHR38834">
    <property type="entry name" value="PERIPLASMIC SUBSTRATE BINDING PROTEIN FAMILY 3"/>
    <property type="match status" value="1"/>
</dbReference>
<dbReference type="RefSeq" id="WP_068150786.1">
    <property type="nucleotide sequence ID" value="NZ_JBHSCR010000001.1"/>
</dbReference>
<dbReference type="Gene3D" id="3.40.190.10">
    <property type="entry name" value="Periplasmic binding protein-like II"/>
    <property type="match status" value="2"/>
</dbReference>
<dbReference type="Proteomes" id="UP001595776">
    <property type="component" value="Unassembled WGS sequence"/>
</dbReference>
<comment type="caution">
    <text evidence="2">The sequence shown here is derived from an EMBL/GenBank/DDBJ whole genome shotgun (WGS) entry which is preliminary data.</text>
</comment>
<protein>
    <submittedName>
        <fullName evidence="2">Substrate-binding periplasmic protein</fullName>
    </submittedName>
</protein>
<evidence type="ECO:0000313" key="3">
    <source>
        <dbReference type="Proteomes" id="UP001595776"/>
    </source>
</evidence>
<dbReference type="PANTHER" id="PTHR38834:SF3">
    <property type="entry name" value="SOLUTE-BINDING PROTEIN FAMILY 3_N-TERMINAL DOMAIN-CONTAINING PROTEIN"/>
    <property type="match status" value="1"/>
</dbReference>
<feature type="domain" description="Solute-binding protein family 3/N-terminal" evidence="1">
    <location>
        <begin position="27"/>
        <end position="152"/>
    </location>
</feature>
<sequence>MFTAFALLSTVLLQSADAPPTLELYTEHNPPFTYKQEETGEIAGATMAVVRELMQRADVPYTVELIPWKRAYSETLRQKNACVFGMNRTPEREKKFLWVSPLFEGPWSFFKRPDAAIELTSLADVAAYKVVATSGYASALALQQTGHQKVLMATSNERAMQLLFHGRVDLMLLGDFEAPYVAKAAGLPTPTKALQFKEAFTGMGCNLGTDPSIIAKLQAANATMADFRKKAYSNIDY</sequence>
<proteinExistence type="predicted"/>
<evidence type="ECO:0000313" key="2">
    <source>
        <dbReference type="EMBL" id="MFC4346378.1"/>
    </source>
</evidence>
<accession>A0ABV8U7C0</accession>
<organism evidence="2 3">
    <name type="scientific">Kordiimonas lipolytica</name>
    <dbReference type="NCBI Taxonomy" id="1662421"/>
    <lineage>
        <taxon>Bacteria</taxon>
        <taxon>Pseudomonadati</taxon>
        <taxon>Pseudomonadota</taxon>
        <taxon>Alphaproteobacteria</taxon>
        <taxon>Kordiimonadales</taxon>
        <taxon>Kordiimonadaceae</taxon>
        <taxon>Kordiimonas</taxon>
    </lineage>
</organism>
<dbReference type="InterPro" id="IPR001638">
    <property type="entry name" value="Solute-binding_3/MltF_N"/>
</dbReference>
<keyword evidence="3" id="KW-1185">Reference proteome</keyword>